<dbReference type="Proteomes" id="UP000076962">
    <property type="component" value="Unassembled WGS sequence"/>
</dbReference>
<accession>A0A176S2N8</accession>
<keyword evidence="2" id="KW-1185">Reference proteome</keyword>
<feature type="non-terminal residue" evidence="1">
    <location>
        <position position="1"/>
    </location>
</feature>
<dbReference type="AlphaFoldDB" id="A0A176S2N8"/>
<evidence type="ECO:0000313" key="2">
    <source>
        <dbReference type="Proteomes" id="UP000076962"/>
    </source>
</evidence>
<reference evidence="1 2" key="1">
    <citation type="submission" date="2016-05" db="EMBL/GenBank/DDBJ databases">
        <title>Single-cell genome of chain-forming Candidatus Thiomargarita nelsonii and comparison to other large sulfur-oxidizing bacteria.</title>
        <authorList>
            <person name="Winkel M."/>
            <person name="Salman V."/>
            <person name="Woyke T."/>
            <person name="Schulz-Vogt H."/>
            <person name="Richter M."/>
            <person name="Flood B."/>
            <person name="Bailey J."/>
            <person name="Amann R."/>
            <person name="Mussmann M."/>
        </authorList>
    </citation>
    <scope>NUCLEOTIDE SEQUENCE [LARGE SCALE GENOMIC DNA]</scope>
    <source>
        <strain evidence="1 2">THI036</strain>
    </source>
</reference>
<comment type="caution">
    <text evidence="1">The sequence shown here is derived from an EMBL/GenBank/DDBJ whole genome shotgun (WGS) entry which is preliminary data.</text>
</comment>
<dbReference type="SUPFAM" id="SSF88723">
    <property type="entry name" value="PIN domain-like"/>
    <property type="match status" value="1"/>
</dbReference>
<gene>
    <name evidence="1" type="ORF">THIOM_002039</name>
</gene>
<proteinExistence type="predicted"/>
<evidence type="ECO:0000313" key="1">
    <source>
        <dbReference type="EMBL" id="OAD22169.1"/>
    </source>
</evidence>
<dbReference type="CDD" id="cd18687">
    <property type="entry name" value="PIN_VapC-like"/>
    <property type="match status" value="1"/>
</dbReference>
<protein>
    <submittedName>
        <fullName evidence="1">Uncharacterized protein</fullName>
    </submittedName>
</protein>
<dbReference type="EMBL" id="LUTY01001126">
    <property type="protein sequence ID" value="OAD22169.1"/>
    <property type="molecule type" value="Genomic_DNA"/>
</dbReference>
<sequence>SFYYENRTDAAAVARREWTRQWWDNHQHTYELVSSQAVLDELNNGNYPDTKRKNCIALLNDLTFLPIEAEIATIVKTYLQHKLMPNDMGGDALHLAVASYHKCDILLSWNCKNLANANKFNHIRYVNNLLSLYVPILTTPLELSGENHD</sequence>
<name>A0A176S2N8_9GAMM</name>
<organism evidence="1 2">
    <name type="scientific">Candidatus Thiomargarita nelsonii</name>
    <dbReference type="NCBI Taxonomy" id="1003181"/>
    <lineage>
        <taxon>Bacteria</taxon>
        <taxon>Pseudomonadati</taxon>
        <taxon>Pseudomonadota</taxon>
        <taxon>Gammaproteobacteria</taxon>
        <taxon>Thiotrichales</taxon>
        <taxon>Thiotrichaceae</taxon>
        <taxon>Thiomargarita</taxon>
    </lineage>
</organism>
<dbReference type="InterPro" id="IPR029060">
    <property type="entry name" value="PIN-like_dom_sf"/>
</dbReference>